<keyword evidence="3" id="KW-1185">Reference proteome</keyword>
<evidence type="ECO:0000313" key="3">
    <source>
        <dbReference type="Proteomes" id="UP000642284"/>
    </source>
</evidence>
<dbReference type="RefSeq" id="WP_187819921.1">
    <property type="nucleotide sequence ID" value="NZ_JACTVJ010000045.1"/>
</dbReference>
<accession>A0ABR7SXZ7</accession>
<gene>
    <name evidence="2" type="ORF">H9Y04_44165</name>
</gene>
<reference evidence="2 3" key="1">
    <citation type="submission" date="2020-08" db="EMBL/GenBank/DDBJ databases">
        <title>Genemic of Streptomyces polyaspartic.</title>
        <authorList>
            <person name="Liu W."/>
        </authorList>
    </citation>
    <scope>NUCLEOTIDE SEQUENCE [LARGE SCALE GENOMIC DNA]</scope>
    <source>
        <strain evidence="2 3">TRM66268-LWL</strain>
    </source>
</reference>
<sequence length="139" mass="15226">MTDNGRIIKIVNEREVLINLGAADGVRKGMVFSVRSPEPDDVHDPETGELLGTFSPPKTYVKVTEVHDRFCVAATYRDQHSAAGPLYGFASGPIARLMQPPTVRRDVVAQPENLPPDSLREVEVGDRVHIEPDPPPAGY</sequence>
<dbReference type="EMBL" id="JACTVJ010000045">
    <property type="protein sequence ID" value="MBC9719517.1"/>
    <property type="molecule type" value="Genomic_DNA"/>
</dbReference>
<feature type="compositionally biased region" description="Basic and acidic residues" evidence="1">
    <location>
        <begin position="118"/>
        <end position="132"/>
    </location>
</feature>
<feature type="region of interest" description="Disordered" evidence="1">
    <location>
        <begin position="110"/>
        <end position="139"/>
    </location>
</feature>
<evidence type="ECO:0000313" key="2">
    <source>
        <dbReference type="EMBL" id="MBC9719517.1"/>
    </source>
</evidence>
<protein>
    <submittedName>
        <fullName evidence="2">Uncharacterized protein</fullName>
    </submittedName>
</protein>
<evidence type="ECO:0000256" key="1">
    <source>
        <dbReference type="SAM" id="MobiDB-lite"/>
    </source>
</evidence>
<name>A0ABR7SXZ7_9ACTN</name>
<dbReference type="Proteomes" id="UP000642284">
    <property type="component" value="Unassembled WGS sequence"/>
</dbReference>
<proteinExistence type="predicted"/>
<comment type="caution">
    <text evidence="2">The sequence shown here is derived from an EMBL/GenBank/DDBJ whole genome shotgun (WGS) entry which is preliminary data.</text>
</comment>
<organism evidence="2 3">
    <name type="scientific">Streptomyces polyasparticus</name>
    <dbReference type="NCBI Taxonomy" id="2767826"/>
    <lineage>
        <taxon>Bacteria</taxon>
        <taxon>Bacillati</taxon>
        <taxon>Actinomycetota</taxon>
        <taxon>Actinomycetes</taxon>
        <taxon>Kitasatosporales</taxon>
        <taxon>Streptomycetaceae</taxon>
        <taxon>Streptomyces</taxon>
    </lineage>
</organism>